<feature type="compositionally biased region" description="Polar residues" evidence="14">
    <location>
        <begin position="163"/>
        <end position="175"/>
    </location>
</feature>
<evidence type="ECO:0000256" key="3">
    <source>
        <dbReference type="ARBA" id="ARBA00019805"/>
    </source>
</evidence>
<dbReference type="FunFam" id="3.40.50.10810:FF:000006">
    <property type="entry name" value="Putative DNA helicase INO80"/>
    <property type="match status" value="1"/>
</dbReference>
<dbReference type="PROSITE" id="PS51194">
    <property type="entry name" value="HELICASE_CTER"/>
    <property type="match status" value="1"/>
</dbReference>
<feature type="domain" description="Helicase C-terminal" evidence="16">
    <location>
        <begin position="1034"/>
        <end position="1194"/>
    </location>
</feature>
<accession>A0A137PDJ8</accession>
<keyword evidence="7 12" id="KW-0067">ATP-binding</keyword>
<comment type="similarity">
    <text evidence="2 12">Belongs to the SNF2/RAD54 helicase family.</text>
</comment>
<dbReference type="Gene3D" id="3.40.50.10810">
    <property type="entry name" value="Tandem AAA-ATPase domain"/>
    <property type="match status" value="1"/>
</dbReference>
<feature type="region of interest" description="Disordered" evidence="14">
    <location>
        <begin position="163"/>
        <end position="182"/>
    </location>
</feature>
<dbReference type="OMA" id="LMYFQMT"/>
<feature type="compositionally biased region" description="Polar residues" evidence="14">
    <location>
        <begin position="14"/>
        <end position="31"/>
    </location>
</feature>
<dbReference type="PANTHER" id="PTHR45685:SF2">
    <property type="entry name" value="CHROMATIN-REMODELING ATPASE INO80"/>
    <property type="match status" value="1"/>
</dbReference>
<dbReference type="InterPro" id="IPR001650">
    <property type="entry name" value="Helicase_C-like"/>
</dbReference>
<evidence type="ECO:0000256" key="5">
    <source>
        <dbReference type="ARBA" id="ARBA00022763"/>
    </source>
</evidence>
<comment type="domain">
    <text evidence="12">The DBINO region is involved in binding to DNA.</text>
</comment>
<evidence type="ECO:0000256" key="10">
    <source>
        <dbReference type="ARBA" id="ARBA00023204"/>
    </source>
</evidence>
<evidence type="ECO:0000256" key="1">
    <source>
        <dbReference type="ARBA" id="ARBA00004123"/>
    </source>
</evidence>
<dbReference type="OrthoDB" id="372624at2759"/>
<comment type="function">
    <text evidence="12">ATPase component of the INO80 complex which remodels chromatin by shifting nucleosomes and is involved in DNA repair.</text>
</comment>
<dbReference type="InterPro" id="IPR014001">
    <property type="entry name" value="Helicase_ATP-bd"/>
</dbReference>
<proteinExistence type="inferred from homology"/>
<dbReference type="GO" id="GO:0003677">
    <property type="term" value="F:DNA binding"/>
    <property type="evidence" value="ECO:0007669"/>
    <property type="project" value="UniProtKB-UniRule"/>
</dbReference>
<organism evidence="18 19">
    <name type="scientific">Conidiobolus coronatus (strain ATCC 28846 / CBS 209.66 / NRRL 28638)</name>
    <name type="common">Delacroixia coronata</name>
    <dbReference type="NCBI Taxonomy" id="796925"/>
    <lineage>
        <taxon>Eukaryota</taxon>
        <taxon>Fungi</taxon>
        <taxon>Fungi incertae sedis</taxon>
        <taxon>Zoopagomycota</taxon>
        <taxon>Entomophthoromycotina</taxon>
        <taxon>Entomophthoromycetes</taxon>
        <taxon>Entomophthorales</taxon>
        <taxon>Ancylistaceae</taxon>
        <taxon>Conidiobolus</taxon>
    </lineage>
</organism>
<dbReference type="InterPro" id="IPR000330">
    <property type="entry name" value="SNF2_N"/>
</dbReference>
<comment type="subcellular location">
    <subcellularLocation>
        <location evidence="1 12">Nucleus</location>
    </subcellularLocation>
</comment>
<dbReference type="GO" id="GO:0006366">
    <property type="term" value="P:transcription by RNA polymerase II"/>
    <property type="evidence" value="ECO:0007669"/>
    <property type="project" value="EnsemblFungi"/>
</dbReference>
<keyword evidence="4" id="KW-0547">Nucleotide-binding</keyword>
<dbReference type="Pfam" id="PF13892">
    <property type="entry name" value="DBINO"/>
    <property type="match status" value="1"/>
</dbReference>
<dbReference type="EC" id="3.6.4.-" evidence="12"/>
<keyword evidence="13" id="KW-0175">Coiled coil</keyword>
<evidence type="ECO:0000256" key="9">
    <source>
        <dbReference type="ARBA" id="ARBA00023159"/>
    </source>
</evidence>
<dbReference type="EMBL" id="KQ964442">
    <property type="protein sequence ID" value="KXN73045.1"/>
    <property type="molecule type" value="Genomic_DNA"/>
</dbReference>
<evidence type="ECO:0000256" key="6">
    <source>
        <dbReference type="ARBA" id="ARBA00022801"/>
    </source>
</evidence>
<dbReference type="GO" id="GO:0000722">
    <property type="term" value="P:telomere maintenance via recombination"/>
    <property type="evidence" value="ECO:0007669"/>
    <property type="project" value="EnsemblFungi"/>
</dbReference>
<dbReference type="PROSITE" id="PS51192">
    <property type="entry name" value="HELICASE_ATP_BIND_1"/>
    <property type="match status" value="1"/>
</dbReference>
<dbReference type="GO" id="GO:0000775">
    <property type="term" value="C:chromosome, centromeric region"/>
    <property type="evidence" value="ECO:0007669"/>
    <property type="project" value="EnsemblFungi"/>
</dbReference>
<dbReference type="InterPro" id="IPR027417">
    <property type="entry name" value="P-loop_NTPase"/>
</dbReference>
<dbReference type="GO" id="GO:0031509">
    <property type="term" value="P:subtelomeric heterochromatin formation"/>
    <property type="evidence" value="ECO:0007669"/>
    <property type="project" value="EnsemblFungi"/>
</dbReference>
<evidence type="ECO:0000256" key="11">
    <source>
        <dbReference type="ARBA" id="ARBA00023242"/>
    </source>
</evidence>
<feature type="region of interest" description="Disordered" evidence="14">
    <location>
        <begin position="418"/>
        <end position="458"/>
    </location>
</feature>
<dbReference type="GO" id="GO:0032006">
    <property type="term" value="P:regulation of TOR signaling"/>
    <property type="evidence" value="ECO:0007669"/>
    <property type="project" value="EnsemblFungi"/>
</dbReference>
<dbReference type="SMART" id="SM00490">
    <property type="entry name" value="HELICc"/>
    <property type="match status" value="1"/>
</dbReference>
<dbReference type="STRING" id="796925.A0A137PDJ8"/>
<evidence type="ECO:0000256" key="2">
    <source>
        <dbReference type="ARBA" id="ARBA00007025"/>
    </source>
</evidence>
<feature type="coiled-coil region" evidence="13">
    <location>
        <begin position="83"/>
        <end position="110"/>
    </location>
</feature>
<dbReference type="GO" id="GO:0006281">
    <property type="term" value="P:DNA repair"/>
    <property type="evidence" value="ECO:0007669"/>
    <property type="project" value="UniProtKB-UniRule"/>
</dbReference>
<dbReference type="Gene3D" id="3.40.50.300">
    <property type="entry name" value="P-loop containing nucleotide triphosphate hydrolases"/>
    <property type="match status" value="1"/>
</dbReference>
<dbReference type="PROSITE" id="PS51413">
    <property type="entry name" value="DBINO"/>
    <property type="match status" value="1"/>
</dbReference>
<protein>
    <recommendedName>
        <fullName evidence="3 12">Chromatin-remodeling ATPase INO80</fullName>
        <ecNumber evidence="12">3.6.4.-</ecNumber>
    </recommendedName>
</protein>
<evidence type="ECO:0000313" key="18">
    <source>
        <dbReference type="EMBL" id="KXN73045.1"/>
    </source>
</evidence>
<dbReference type="Pfam" id="PF00176">
    <property type="entry name" value="SNF2-rel_dom"/>
    <property type="match status" value="1"/>
</dbReference>
<keyword evidence="10 12" id="KW-0234">DNA repair</keyword>
<dbReference type="PANTHER" id="PTHR45685">
    <property type="entry name" value="HELICASE SRCAP-RELATED"/>
    <property type="match status" value="1"/>
</dbReference>
<feature type="region of interest" description="Disordered" evidence="14">
    <location>
        <begin position="1"/>
        <end position="65"/>
    </location>
</feature>
<gene>
    <name evidence="18" type="ORF">CONCODRAFT_77500</name>
</gene>
<evidence type="ECO:0000256" key="8">
    <source>
        <dbReference type="ARBA" id="ARBA00023125"/>
    </source>
</evidence>
<feature type="compositionally biased region" description="Polar residues" evidence="14">
    <location>
        <begin position="346"/>
        <end position="369"/>
    </location>
</feature>
<dbReference type="GO" id="GO:0005524">
    <property type="term" value="F:ATP binding"/>
    <property type="evidence" value="ECO:0007669"/>
    <property type="project" value="UniProtKB-UniRule"/>
</dbReference>
<dbReference type="AlphaFoldDB" id="A0A137PDJ8"/>
<feature type="domain" description="DBINO" evidence="17">
    <location>
        <begin position="221"/>
        <end position="345"/>
    </location>
</feature>
<keyword evidence="9" id="KW-0010">Activator</keyword>
<name>A0A137PDJ8_CONC2</name>
<dbReference type="GO" id="GO:0016887">
    <property type="term" value="F:ATP hydrolysis activity"/>
    <property type="evidence" value="ECO:0007669"/>
    <property type="project" value="EnsemblFungi"/>
</dbReference>
<dbReference type="GO" id="GO:0045944">
    <property type="term" value="P:positive regulation of transcription by RNA polymerase II"/>
    <property type="evidence" value="ECO:0007669"/>
    <property type="project" value="EnsemblFungi"/>
</dbReference>
<dbReference type="InterPro" id="IPR020838">
    <property type="entry name" value="DBINO"/>
</dbReference>
<feature type="compositionally biased region" description="Basic and acidic residues" evidence="14">
    <location>
        <begin position="427"/>
        <end position="447"/>
    </location>
</feature>
<feature type="region of interest" description="Disordered" evidence="14">
    <location>
        <begin position="344"/>
        <end position="374"/>
    </location>
</feature>
<dbReference type="InterPro" id="IPR038718">
    <property type="entry name" value="SNF2-like_sf"/>
</dbReference>
<evidence type="ECO:0000259" key="15">
    <source>
        <dbReference type="PROSITE" id="PS51192"/>
    </source>
</evidence>
<dbReference type="Pfam" id="PF00271">
    <property type="entry name" value="Helicase_C"/>
    <property type="match status" value="1"/>
</dbReference>
<comment type="subunit">
    <text evidence="12">Component of the INO80 chromatin-remodeling complex.</text>
</comment>
<dbReference type="SMART" id="SM00487">
    <property type="entry name" value="DEXDc"/>
    <property type="match status" value="1"/>
</dbReference>
<evidence type="ECO:0000256" key="14">
    <source>
        <dbReference type="SAM" id="MobiDB-lite"/>
    </source>
</evidence>
<keyword evidence="6 12" id="KW-0378">Hydrolase</keyword>
<keyword evidence="8 12" id="KW-0238">DNA-binding</keyword>
<dbReference type="GO" id="GO:0042393">
    <property type="term" value="F:histone binding"/>
    <property type="evidence" value="ECO:0007669"/>
    <property type="project" value="TreeGrafter"/>
</dbReference>
<evidence type="ECO:0000259" key="17">
    <source>
        <dbReference type="PROSITE" id="PS51413"/>
    </source>
</evidence>
<dbReference type="InterPro" id="IPR049730">
    <property type="entry name" value="SNF2/RAD54-like_C"/>
</dbReference>
<dbReference type="GO" id="GO:0031011">
    <property type="term" value="C:Ino80 complex"/>
    <property type="evidence" value="ECO:0007669"/>
    <property type="project" value="UniProtKB-UniRule"/>
</dbReference>
<evidence type="ECO:0000259" key="16">
    <source>
        <dbReference type="PROSITE" id="PS51194"/>
    </source>
</evidence>
<keyword evidence="11" id="KW-0539">Nucleus</keyword>
<dbReference type="GO" id="GO:0034080">
    <property type="term" value="P:CENP-A containing chromatin assembly"/>
    <property type="evidence" value="ECO:0007669"/>
    <property type="project" value="EnsemblFungi"/>
</dbReference>
<sequence>MSRHRHSENYGYPESNSSGSHQMTNYNTYDYSHQRHHASAGRTNGKRPTSAIQYDSDRNDSDNSLSDLETNDFDINDEIAQYMVDLKVRHKKLVDRINKAEKKKQKTLHRELQSRYSELARFGYSNCFRQSKSKIKDIDSESIYQRNGTHSSVVKSLVGHSDPQYSHSSHLTSVTGKPPMTEPSFTSHRVNAYASNSQMYSIQNLLSEPKTVEPELTFDQAWQKTHETISEKQEKFQKIHTDKRKLAYKIALLCARQVKSLQKRRQQINKLAYSRANQATREMLAYWKANEREERELRKKAERDALIKAKQEEEKREKMQQARKLNFLLTQTELFSHFVSKKIQPESEQVGDSTPGEPQQESMATTPLDQNPILATDELDTKDMNRERANALDLQEIDFDGDNDETLKQKALQGAQHAIQTQLDQTRQFDEGSKQRRAEAQAERELDGEANDDEFMNPSSLRTDLNIEQPKILMCQLKNYQLKGLNWLGNLYELGINGILADEMGLGKTVQAISLLSYLAEAHNIWGPFIVITPASTLHNWSDELQKFVPSFKVLPYWGSVKDRAILRQDWSKKKLYSKDAPFHILVTSYQMILTDEKYLSRIKWQYMVLDEAQAIKSSSSSRWKTLRKFNCRNRLLLTGTPIQNNMQELWALLNFIMPSLFDSHDEFSEWFSKDIENHAENKGALNEHQVKRLHMILKPFMLRRVKRSVQNELPEKIELEIMCDLTNRQQKLYSGLKENMSLSSLLEKSKSLTDKDNVDSLMNLVMQLRKVCNHPELFKRAEIESSFAFAKYQAGNHIYDNYISYVAKNPIELRLPSFFDDEPQPVESTTHSLRHKLLYQTLNIWSKDFIYKSQYENDDSLSSLIFTSQESQLISNGDVEGLYRVYSRHEHIKDLISYKSWDNDDTSSNCLNDSIEIFTPEDLIKHSTLSSIRATEEFEKNISIPGVRQCYLHPAIAPPITVISNNVQSNKSHQENLFHPLYQQLVTANTSLVNQYIRNSDRLPSSFQDTEAFSSVHVPNPEKLVLECGKLKKLDEMLPKLKAEGHRILMYFQMTKMIDIVEEYLSYRNYSFLRLDGSSKISDRRDMVNDWQTCPELFIFLLSTRAGGLGINLTAADTVIFYDSDWNPTVDQQAMDRAHRLGQTRQVTVYRMVTRNSIEERILERARQKDEIHRVVISGGEYKPLDFKPKEIVSLLLDDQAPEATQSPAVADSGDQKHDANGSLSTPSASAGSKRSVGIDDLLSPANDIKKPKVEEIFP</sequence>
<feature type="region of interest" description="Disordered" evidence="14">
    <location>
        <begin position="1205"/>
        <end position="1246"/>
    </location>
</feature>
<dbReference type="CDD" id="cd18793">
    <property type="entry name" value="SF2_C_SNF"/>
    <property type="match status" value="1"/>
</dbReference>
<evidence type="ECO:0000313" key="19">
    <source>
        <dbReference type="Proteomes" id="UP000070444"/>
    </source>
</evidence>
<evidence type="ECO:0000256" key="12">
    <source>
        <dbReference type="RuleBase" id="RU368001"/>
    </source>
</evidence>
<dbReference type="InterPro" id="IPR050520">
    <property type="entry name" value="INO80/SWR1_helicase"/>
</dbReference>
<dbReference type="SUPFAM" id="SSF52540">
    <property type="entry name" value="P-loop containing nucleoside triphosphate hydrolases"/>
    <property type="match status" value="2"/>
</dbReference>
<evidence type="ECO:0000256" key="4">
    <source>
        <dbReference type="ARBA" id="ARBA00022741"/>
    </source>
</evidence>
<evidence type="ECO:0000256" key="13">
    <source>
        <dbReference type="SAM" id="Coils"/>
    </source>
</evidence>
<feature type="domain" description="Helicase ATP-binding" evidence="15">
    <location>
        <begin position="489"/>
        <end position="660"/>
    </location>
</feature>
<comment type="catalytic activity">
    <reaction evidence="12">
        <text>ATP + H2O = ADP + phosphate + H(+)</text>
        <dbReference type="Rhea" id="RHEA:13065"/>
        <dbReference type="ChEBI" id="CHEBI:15377"/>
        <dbReference type="ChEBI" id="CHEBI:15378"/>
        <dbReference type="ChEBI" id="CHEBI:30616"/>
        <dbReference type="ChEBI" id="CHEBI:43474"/>
        <dbReference type="ChEBI" id="CHEBI:456216"/>
    </reaction>
</comment>
<feature type="compositionally biased region" description="Polar residues" evidence="14">
    <location>
        <begin position="1223"/>
        <end position="1234"/>
    </location>
</feature>
<dbReference type="GO" id="GO:0000781">
    <property type="term" value="C:chromosome, telomeric region"/>
    <property type="evidence" value="ECO:0007669"/>
    <property type="project" value="GOC"/>
</dbReference>
<keyword evidence="19" id="KW-1185">Reference proteome</keyword>
<keyword evidence="5 12" id="KW-0227">DNA damage</keyword>
<reference evidence="18 19" key="1">
    <citation type="journal article" date="2015" name="Genome Biol. Evol.">
        <title>Phylogenomic analyses indicate that early fungi evolved digesting cell walls of algal ancestors of land plants.</title>
        <authorList>
            <person name="Chang Y."/>
            <person name="Wang S."/>
            <person name="Sekimoto S."/>
            <person name="Aerts A.L."/>
            <person name="Choi C."/>
            <person name="Clum A."/>
            <person name="LaButti K.M."/>
            <person name="Lindquist E.A."/>
            <person name="Yee Ngan C."/>
            <person name="Ohm R.A."/>
            <person name="Salamov A.A."/>
            <person name="Grigoriev I.V."/>
            <person name="Spatafora J.W."/>
            <person name="Berbee M.L."/>
        </authorList>
    </citation>
    <scope>NUCLEOTIDE SEQUENCE [LARGE SCALE GENOMIC DNA]</scope>
    <source>
        <strain evidence="18 19">NRRL 28638</strain>
    </source>
</reference>
<evidence type="ECO:0000256" key="7">
    <source>
        <dbReference type="ARBA" id="ARBA00022840"/>
    </source>
</evidence>
<dbReference type="Proteomes" id="UP000070444">
    <property type="component" value="Unassembled WGS sequence"/>
</dbReference>